<dbReference type="RefSeq" id="WP_129745607.1">
    <property type="nucleotide sequence ID" value="NZ_JUIV01000001.1"/>
</dbReference>
<keyword evidence="1" id="KW-0472">Membrane</keyword>
<feature type="transmembrane region" description="Helical" evidence="1">
    <location>
        <begin position="84"/>
        <end position="106"/>
    </location>
</feature>
<feature type="transmembrane region" description="Helical" evidence="1">
    <location>
        <begin position="160"/>
        <end position="185"/>
    </location>
</feature>
<evidence type="ECO:0008006" key="4">
    <source>
        <dbReference type="Google" id="ProtNLM"/>
    </source>
</evidence>
<gene>
    <name evidence="2" type="ORF">NU08_0399</name>
</gene>
<organism evidence="2 3">
    <name type="scientific">Flavobacterium anhuiense</name>
    <dbReference type="NCBI Taxonomy" id="459526"/>
    <lineage>
        <taxon>Bacteria</taxon>
        <taxon>Pseudomonadati</taxon>
        <taxon>Bacteroidota</taxon>
        <taxon>Flavobacteriia</taxon>
        <taxon>Flavobacteriales</taxon>
        <taxon>Flavobacteriaceae</taxon>
        <taxon>Flavobacterium</taxon>
    </lineage>
</organism>
<keyword evidence="1" id="KW-0812">Transmembrane</keyword>
<dbReference type="Proteomes" id="UP000290433">
    <property type="component" value="Unassembled WGS sequence"/>
</dbReference>
<name>A0A444W5G5_9FLAO</name>
<evidence type="ECO:0000313" key="3">
    <source>
        <dbReference type="Proteomes" id="UP000290433"/>
    </source>
</evidence>
<proteinExistence type="predicted"/>
<dbReference type="OrthoDB" id="1331669at2"/>
<feature type="transmembrane region" description="Helical" evidence="1">
    <location>
        <begin position="34"/>
        <end position="63"/>
    </location>
</feature>
<feature type="transmembrane region" description="Helical" evidence="1">
    <location>
        <begin position="131"/>
        <end position="153"/>
    </location>
</feature>
<sequence>MKSTLNQIEDIKKNGYSLDFATVFNHAFENYKKIALYSGLIILVFSIIAAMAFMGIMIAYFGAQAISRDFIENLENQQFTAIELVIQTVAVSVVAGITAPFGAGFLKMADSADKDVEFNVSTIFTYYKTPYFGQIFVAAFIPALLGTALANLVESSGVLFVGNIISFTVSYFMYLSIPLIVFGNLSAIDAIKSSIIIVTKNPLNIFAFFIIGFIGSMVGFIGCCVGIIFTVVFNSSMIYATYFAIFGTQSEEDDSIDSIGKYNVD</sequence>
<dbReference type="EMBL" id="JUIV01000001">
    <property type="protein sequence ID" value="RYJ40962.1"/>
    <property type="molecule type" value="Genomic_DNA"/>
</dbReference>
<protein>
    <recommendedName>
        <fullName evidence="4">Integral membrane protein</fullName>
    </recommendedName>
</protein>
<reference evidence="2 3" key="1">
    <citation type="submission" date="2014-12" db="EMBL/GenBank/DDBJ databases">
        <title>Genome sequence of Flavobacterium anhuiense RCM74.</title>
        <authorList>
            <person name="Kim J.F."/>
            <person name="Song J.Y."/>
            <person name="Kwak M.-J."/>
            <person name="Lee S.-W."/>
        </authorList>
    </citation>
    <scope>NUCLEOTIDE SEQUENCE [LARGE SCALE GENOMIC DNA]</scope>
    <source>
        <strain evidence="2 3">RCM74</strain>
    </source>
</reference>
<evidence type="ECO:0000256" key="1">
    <source>
        <dbReference type="SAM" id="Phobius"/>
    </source>
</evidence>
<comment type="caution">
    <text evidence="2">The sequence shown here is derived from an EMBL/GenBank/DDBJ whole genome shotgun (WGS) entry which is preliminary data.</text>
</comment>
<feature type="transmembrane region" description="Helical" evidence="1">
    <location>
        <begin position="205"/>
        <end position="233"/>
    </location>
</feature>
<evidence type="ECO:0000313" key="2">
    <source>
        <dbReference type="EMBL" id="RYJ40962.1"/>
    </source>
</evidence>
<accession>A0A444W5G5</accession>
<keyword evidence="1" id="KW-1133">Transmembrane helix</keyword>
<dbReference type="AlphaFoldDB" id="A0A444W5G5"/>